<dbReference type="GeneID" id="27420208"/>
<accession>V5EV68</accession>
<evidence type="ECO:0000313" key="3">
    <source>
        <dbReference type="EMBL" id="EST06054.1"/>
    </source>
</evidence>
<feature type="transmembrane region" description="Helical" evidence="2">
    <location>
        <begin position="143"/>
        <end position="164"/>
    </location>
</feature>
<proteinExistence type="predicted"/>
<dbReference type="PANTHER" id="PTHR31735:SF1">
    <property type="entry name" value="VACUOLAR MEMBRANE PROTEIN YPL162C"/>
    <property type="match status" value="1"/>
</dbReference>
<dbReference type="AlphaFoldDB" id="V5EV68"/>
<feature type="transmembrane region" description="Helical" evidence="2">
    <location>
        <begin position="60"/>
        <end position="81"/>
    </location>
</feature>
<dbReference type="InterPro" id="IPR022127">
    <property type="entry name" value="STIMATE/YPL162C"/>
</dbReference>
<dbReference type="GO" id="GO:0016020">
    <property type="term" value="C:membrane"/>
    <property type="evidence" value="ECO:0007669"/>
    <property type="project" value="TreeGrafter"/>
</dbReference>
<dbReference type="Pfam" id="PF12400">
    <property type="entry name" value="STIMATE"/>
    <property type="match status" value="1"/>
</dbReference>
<dbReference type="STRING" id="1365824.V5EV68"/>
<feature type="transmembrane region" description="Helical" evidence="2">
    <location>
        <begin position="184"/>
        <end position="205"/>
    </location>
</feature>
<gene>
    <name evidence="3" type="ORF">PSEUBRA_SCAF3g03593</name>
</gene>
<keyword evidence="2" id="KW-0812">Transmembrane</keyword>
<evidence type="ECO:0000256" key="1">
    <source>
        <dbReference type="SAM" id="MobiDB-lite"/>
    </source>
</evidence>
<reference evidence="4" key="1">
    <citation type="journal article" date="2013" name="Genome Announc.">
        <title>Draft genome sequence of Pseudozyma brasiliensis sp. nov. strain GHG001, a high producer of endo-1,4-xylanase isolated from an insect pest of sugarcane.</title>
        <authorList>
            <person name="Oliveira J.V.D.C."/>
            <person name="dos Santos R.A.C."/>
            <person name="Borges T.A."/>
            <person name="Riano-Pachon D.M."/>
            <person name="Goldman G.H."/>
        </authorList>
    </citation>
    <scope>NUCLEOTIDE SEQUENCE [LARGE SCALE GENOMIC DNA]</scope>
    <source>
        <strain evidence="4">GHG001</strain>
    </source>
</reference>
<dbReference type="eggNOG" id="ENOG502S1HE">
    <property type="taxonomic scope" value="Eukaryota"/>
</dbReference>
<evidence type="ECO:0000313" key="4">
    <source>
        <dbReference type="Proteomes" id="UP000019377"/>
    </source>
</evidence>
<sequence length="286" mass="32672">MGVLVIGSLVYKRQRETPKRKWKIWALDISKQLLGQLFVHMLNVILSDFVASIGDENPCSLYFLNILVDTTIGVFFIYSTLKWLTWYLTERLELEGFVSGQYTPPLPGIVSEPGSSNSSVRSGASRMSFRRDRPRIDYWLKQLGSYLFVLFLMKLAVLIIFYFFPFLFDVGSWILGLFGSHKDVQILFSMALFPFAMNVLQFWLIDSLLRHNPYSSAYSKVNTDDEDFINRSDRASSETRPSESRSSFGDRGRSPFGRASMDRPDDVVRGHKPHASGSSIAKECLL</sequence>
<dbReference type="PANTHER" id="PTHR31735">
    <property type="entry name" value="VACUOLAR MEMBRANE PROTEIN YPL162C"/>
    <property type="match status" value="1"/>
</dbReference>
<dbReference type="Proteomes" id="UP000019377">
    <property type="component" value="Unassembled WGS sequence"/>
</dbReference>
<feature type="compositionally biased region" description="Basic and acidic residues" evidence="1">
    <location>
        <begin position="260"/>
        <end position="269"/>
    </location>
</feature>
<keyword evidence="4" id="KW-1185">Reference proteome</keyword>
<dbReference type="OrthoDB" id="431202at2759"/>
<dbReference type="HOGENOM" id="CLU_040321_2_1_1"/>
<evidence type="ECO:0000256" key="2">
    <source>
        <dbReference type="SAM" id="Phobius"/>
    </source>
</evidence>
<organism evidence="3 4">
    <name type="scientific">Kalmanozyma brasiliensis (strain GHG001)</name>
    <name type="common">Yeast</name>
    <name type="synonym">Pseudozyma brasiliensis</name>
    <dbReference type="NCBI Taxonomy" id="1365824"/>
    <lineage>
        <taxon>Eukaryota</taxon>
        <taxon>Fungi</taxon>
        <taxon>Dikarya</taxon>
        <taxon>Basidiomycota</taxon>
        <taxon>Ustilaginomycotina</taxon>
        <taxon>Ustilaginomycetes</taxon>
        <taxon>Ustilaginales</taxon>
        <taxon>Ustilaginaceae</taxon>
        <taxon>Kalmanozyma</taxon>
    </lineage>
</organism>
<feature type="region of interest" description="Disordered" evidence="1">
    <location>
        <begin position="230"/>
        <end position="286"/>
    </location>
</feature>
<dbReference type="EMBL" id="KI545873">
    <property type="protein sequence ID" value="EST06054.1"/>
    <property type="molecule type" value="Genomic_DNA"/>
</dbReference>
<protein>
    <recommendedName>
        <fullName evidence="5">Vacuolar membrane protein</fullName>
    </recommendedName>
</protein>
<dbReference type="OMA" id="LNCFQYF"/>
<feature type="compositionally biased region" description="Basic and acidic residues" evidence="1">
    <location>
        <begin position="230"/>
        <end position="253"/>
    </location>
</feature>
<name>V5EV68_KALBG</name>
<evidence type="ECO:0008006" key="5">
    <source>
        <dbReference type="Google" id="ProtNLM"/>
    </source>
</evidence>
<keyword evidence="2" id="KW-1133">Transmembrane helix</keyword>
<keyword evidence="2" id="KW-0472">Membrane</keyword>